<evidence type="ECO:0000256" key="1">
    <source>
        <dbReference type="ARBA" id="ARBA00022679"/>
    </source>
</evidence>
<keyword evidence="1 4" id="KW-0808">Transferase</keyword>
<dbReference type="CDD" id="cd01449">
    <property type="entry name" value="TST_Repeat_2"/>
    <property type="match status" value="1"/>
</dbReference>
<gene>
    <name evidence="4" type="ORF">ATL39_2007</name>
</gene>
<dbReference type="Pfam" id="PF00581">
    <property type="entry name" value="Rhodanese"/>
    <property type="match status" value="2"/>
</dbReference>
<dbReference type="RefSeq" id="WP_245960969.1">
    <property type="nucleotide sequence ID" value="NZ_RAPK01000009.1"/>
</dbReference>
<protein>
    <submittedName>
        <fullName evidence="4">Thiosulfate/3-mercaptopyruvate sulfurtransferase</fullName>
    </submittedName>
</protein>
<reference evidence="4 5" key="1">
    <citation type="submission" date="2018-09" db="EMBL/GenBank/DDBJ databases">
        <title>Genomic Encyclopedia of Archaeal and Bacterial Type Strains, Phase II (KMG-II): from individual species to whole genera.</title>
        <authorList>
            <person name="Goeker M."/>
        </authorList>
    </citation>
    <scope>NUCLEOTIDE SEQUENCE [LARGE SCALE GENOMIC DNA]</scope>
    <source>
        <strain evidence="4 5">DSM 17008</strain>
    </source>
</reference>
<name>A0A419V324_9BACL</name>
<dbReference type="Proteomes" id="UP000285120">
    <property type="component" value="Unassembled WGS sequence"/>
</dbReference>
<dbReference type="PANTHER" id="PTHR11364">
    <property type="entry name" value="THIOSULFATE SULFERTANSFERASE"/>
    <property type="match status" value="1"/>
</dbReference>
<feature type="domain" description="Rhodanese" evidence="3">
    <location>
        <begin position="163"/>
        <end position="273"/>
    </location>
</feature>
<dbReference type="InterPro" id="IPR036873">
    <property type="entry name" value="Rhodanese-like_dom_sf"/>
</dbReference>
<evidence type="ECO:0000256" key="2">
    <source>
        <dbReference type="ARBA" id="ARBA00022737"/>
    </source>
</evidence>
<keyword evidence="4" id="KW-0670">Pyruvate</keyword>
<keyword evidence="2" id="KW-0677">Repeat</keyword>
<dbReference type="CDD" id="cd01448">
    <property type="entry name" value="TST_Repeat_1"/>
    <property type="match status" value="1"/>
</dbReference>
<dbReference type="InterPro" id="IPR045078">
    <property type="entry name" value="TST/MPST-like"/>
</dbReference>
<dbReference type="AlphaFoldDB" id="A0A419V324"/>
<accession>A0A419V324</accession>
<dbReference type="Gene3D" id="3.40.250.10">
    <property type="entry name" value="Rhodanese-like domain"/>
    <property type="match status" value="2"/>
</dbReference>
<dbReference type="PROSITE" id="PS50206">
    <property type="entry name" value="RHODANESE_3"/>
    <property type="match status" value="2"/>
</dbReference>
<organism evidence="4 5">
    <name type="scientific">Sinobaca qinghaiensis</name>
    <dbReference type="NCBI Taxonomy" id="342944"/>
    <lineage>
        <taxon>Bacteria</taxon>
        <taxon>Bacillati</taxon>
        <taxon>Bacillota</taxon>
        <taxon>Bacilli</taxon>
        <taxon>Bacillales</taxon>
        <taxon>Sporolactobacillaceae</taxon>
        <taxon>Sinobaca</taxon>
    </lineage>
</organism>
<dbReference type="SMART" id="SM00450">
    <property type="entry name" value="RHOD"/>
    <property type="match status" value="2"/>
</dbReference>
<keyword evidence="5" id="KW-1185">Reference proteome</keyword>
<sequence>MKHLITADELEQKIGTETVIADCRFTLGDPEQGRREYEKRHIPGAVHADLEEDLSDITEEHGGRHPLPDMDRFAQKAGEWGIDLTTEVVVYDDQNGAMAARLWWMLRYLGHEHVYVLNSPYSSWVNEDRPVDTKVPEPEKKIFTTDLKPNMLVHIEEVKVALHDDKTKLIDARDYERYSGQKDEVDPQAGHIPGADHYFWGDVVSRDAAWKTPDQLKEHFQDLDKYDQVISYCGSGVTAAVNVLAMEEAGFDHVRLYAGSWSDWASYPDLPIEKS</sequence>
<evidence type="ECO:0000313" key="4">
    <source>
        <dbReference type="EMBL" id="RKD72811.1"/>
    </source>
</evidence>
<dbReference type="EMBL" id="RAPK01000009">
    <property type="protein sequence ID" value="RKD72811.1"/>
    <property type="molecule type" value="Genomic_DNA"/>
</dbReference>
<dbReference type="PANTHER" id="PTHR11364:SF27">
    <property type="entry name" value="SULFURTRANSFERASE"/>
    <property type="match status" value="1"/>
</dbReference>
<dbReference type="SUPFAM" id="SSF52821">
    <property type="entry name" value="Rhodanese/Cell cycle control phosphatase"/>
    <property type="match status" value="2"/>
</dbReference>
<comment type="caution">
    <text evidence="4">The sequence shown here is derived from an EMBL/GenBank/DDBJ whole genome shotgun (WGS) entry which is preliminary data.</text>
</comment>
<feature type="domain" description="Rhodanese" evidence="3">
    <location>
        <begin position="14"/>
        <end position="133"/>
    </location>
</feature>
<dbReference type="InterPro" id="IPR001763">
    <property type="entry name" value="Rhodanese-like_dom"/>
</dbReference>
<proteinExistence type="predicted"/>
<evidence type="ECO:0000313" key="5">
    <source>
        <dbReference type="Proteomes" id="UP000285120"/>
    </source>
</evidence>
<dbReference type="GO" id="GO:0004792">
    <property type="term" value="F:thiosulfate-cyanide sulfurtransferase activity"/>
    <property type="evidence" value="ECO:0007669"/>
    <property type="project" value="TreeGrafter"/>
</dbReference>
<evidence type="ECO:0000259" key="3">
    <source>
        <dbReference type="PROSITE" id="PS50206"/>
    </source>
</evidence>